<evidence type="ECO:0000259" key="2">
    <source>
        <dbReference type="Pfam" id="PF00534"/>
    </source>
</evidence>
<dbReference type="SUPFAM" id="SSF53756">
    <property type="entry name" value="UDP-Glycosyltransferase/glycogen phosphorylase"/>
    <property type="match status" value="1"/>
</dbReference>
<feature type="domain" description="Glycosyltransferase subfamily 4-like N-terminal" evidence="3">
    <location>
        <begin position="54"/>
        <end position="166"/>
    </location>
</feature>
<dbReference type="GO" id="GO:0009103">
    <property type="term" value="P:lipopolysaccharide biosynthetic process"/>
    <property type="evidence" value="ECO:0007669"/>
    <property type="project" value="TreeGrafter"/>
</dbReference>
<dbReference type="Pfam" id="PF00534">
    <property type="entry name" value="Glycos_transf_1"/>
    <property type="match status" value="1"/>
</dbReference>
<feature type="domain" description="Glycosyl transferase family 1" evidence="2">
    <location>
        <begin position="176"/>
        <end position="319"/>
    </location>
</feature>
<dbReference type="Pfam" id="PF13439">
    <property type="entry name" value="Glyco_transf_4"/>
    <property type="match status" value="1"/>
</dbReference>
<dbReference type="InterPro" id="IPR001296">
    <property type="entry name" value="Glyco_trans_1"/>
</dbReference>
<dbReference type="Proteomes" id="UP000196102">
    <property type="component" value="Unassembled WGS sequence"/>
</dbReference>
<evidence type="ECO:0000313" key="4">
    <source>
        <dbReference type="EMBL" id="OUS10993.1"/>
    </source>
</evidence>
<comment type="caution">
    <text evidence="4">The sequence shown here is derived from an EMBL/GenBank/DDBJ whole genome shotgun (WGS) entry which is preliminary data.</text>
</comment>
<sequence length="349" mass="40052">MKDLFHISEDISRASGGVRTVVKDIQSQFPASQILTTLKDTDDLEAKAFNQKGPWLYSQELTRHLKSLPVDSIFHLHGVWMHAQYIAAKIAAKNKIPFILTPHGMYEPWLWKEGTLKKKLYFKMLAGSAFAKARYIHAITPDEQKNLQKLFPKAQVVCIPNAIRIENIIERDKPVRPYFLFLGRIHPKKGVRLLIDVFKSLKLLDFDLKIAGPKNEHSTELQNFAKDDQRIQFLGAVRGENKQKLYRNAHAFIAPSYSEVVGMVNLEAAMMGTPVITTHQTGLLPGWNNNGGILIDPNFEELEKAILESSNWDDLQREMKGKLLRDFVIQEYSWKVNRPKWLALYNSMK</sequence>
<dbReference type="EMBL" id="MAAX01000186">
    <property type="protein sequence ID" value="OUS10993.1"/>
    <property type="molecule type" value="Genomic_DNA"/>
</dbReference>
<dbReference type="PANTHER" id="PTHR46401">
    <property type="entry name" value="GLYCOSYLTRANSFERASE WBBK-RELATED"/>
    <property type="match status" value="1"/>
</dbReference>
<dbReference type="Gene3D" id="3.40.50.2000">
    <property type="entry name" value="Glycogen Phosphorylase B"/>
    <property type="match status" value="2"/>
</dbReference>
<organism evidence="4 5">
    <name type="scientific">Nonlabens dokdonensis</name>
    <dbReference type="NCBI Taxonomy" id="328515"/>
    <lineage>
        <taxon>Bacteria</taxon>
        <taxon>Pseudomonadati</taxon>
        <taxon>Bacteroidota</taxon>
        <taxon>Flavobacteriia</taxon>
        <taxon>Flavobacteriales</taxon>
        <taxon>Flavobacteriaceae</taxon>
        <taxon>Nonlabens</taxon>
    </lineage>
</organism>
<evidence type="ECO:0000313" key="5">
    <source>
        <dbReference type="Proteomes" id="UP000196102"/>
    </source>
</evidence>
<dbReference type="PANTHER" id="PTHR46401:SF2">
    <property type="entry name" value="GLYCOSYLTRANSFERASE WBBK-RELATED"/>
    <property type="match status" value="1"/>
</dbReference>
<keyword evidence="1" id="KW-0808">Transferase</keyword>
<dbReference type="InterPro" id="IPR028098">
    <property type="entry name" value="Glyco_trans_4-like_N"/>
</dbReference>
<evidence type="ECO:0000256" key="1">
    <source>
        <dbReference type="ARBA" id="ARBA00022679"/>
    </source>
</evidence>
<evidence type="ECO:0000259" key="3">
    <source>
        <dbReference type="Pfam" id="PF13439"/>
    </source>
</evidence>
<protein>
    <recommendedName>
        <fullName evidence="6">Glycosyltransferase</fullName>
    </recommendedName>
</protein>
<dbReference type="GO" id="GO:0016757">
    <property type="term" value="F:glycosyltransferase activity"/>
    <property type="evidence" value="ECO:0007669"/>
    <property type="project" value="InterPro"/>
</dbReference>
<gene>
    <name evidence="4" type="ORF">A9Q93_12150</name>
</gene>
<accession>A0A1Z8AL25</accession>
<name>A0A1Z8AL25_9FLAO</name>
<dbReference type="AlphaFoldDB" id="A0A1Z8AL25"/>
<proteinExistence type="predicted"/>
<reference evidence="5" key="1">
    <citation type="journal article" date="2017" name="Proc. Natl. Acad. Sci. U.S.A.">
        <title>Simulation of Deepwater Horizon oil plume reveals substrate specialization within a complex community of hydrocarbon-degraders.</title>
        <authorList>
            <person name="Hu P."/>
            <person name="Dubinsky E.A."/>
            <person name="Probst A.J."/>
            <person name="Wang J."/>
            <person name="Sieber C.M.K."/>
            <person name="Tom L.M."/>
            <person name="Gardinali P."/>
            <person name="Banfield J.F."/>
            <person name="Atlas R.M."/>
            <person name="Andersen G.L."/>
        </authorList>
    </citation>
    <scope>NUCLEOTIDE SEQUENCE [LARGE SCALE GENOMIC DNA]</scope>
</reference>
<evidence type="ECO:0008006" key="6">
    <source>
        <dbReference type="Google" id="ProtNLM"/>
    </source>
</evidence>